<dbReference type="PANTHER" id="PTHR43439">
    <property type="entry name" value="PHENYLACETATE-COENZYME A LIGASE"/>
    <property type="match status" value="1"/>
</dbReference>
<reference evidence="4 5" key="1">
    <citation type="submission" date="2016-12" db="EMBL/GenBank/DDBJ databases">
        <title>The genomes of Aspergillus section Nigri reveals drivers in fungal speciation.</title>
        <authorList>
            <consortium name="DOE Joint Genome Institute"/>
            <person name="Vesth T.C."/>
            <person name="Nybo J."/>
            <person name="Theobald S."/>
            <person name="Brandl J."/>
            <person name="Frisvad J.C."/>
            <person name="Nielsen K.F."/>
            <person name="Lyhne E.K."/>
            <person name="Kogle M.E."/>
            <person name="Kuo A."/>
            <person name="Riley R."/>
            <person name="Clum A."/>
            <person name="Nolan M."/>
            <person name="Lipzen A."/>
            <person name="Salamov A."/>
            <person name="Henrissat B."/>
            <person name="Wiebenga A."/>
            <person name="De Vries R.P."/>
            <person name="Grigoriev I.V."/>
            <person name="Mortensen U.H."/>
            <person name="Andersen M.R."/>
            <person name="Baker S.E."/>
        </authorList>
    </citation>
    <scope>NUCLEOTIDE SEQUENCE [LARGE SCALE GENOMIC DNA]</scope>
    <source>
        <strain evidence="4 5">IBT 23096</strain>
    </source>
</reference>
<dbReference type="RefSeq" id="XP_024708752.1">
    <property type="nucleotide sequence ID" value="XM_024843825.1"/>
</dbReference>
<dbReference type="PANTHER" id="PTHR43439:SF2">
    <property type="entry name" value="ENZYME, PUTATIVE (JCVI)-RELATED"/>
    <property type="match status" value="1"/>
</dbReference>
<dbReference type="SUPFAM" id="SSF56801">
    <property type="entry name" value="Acetyl-CoA synthetase-like"/>
    <property type="match status" value="1"/>
</dbReference>
<dbReference type="Proteomes" id="UP000234275">
    <property type="component" value="Unassembled WGS sequence"/>
</dbReference>
<gene>
    <name evidence="4" type="ORF">P170DRAFT_350932</name>
</gene>
<evidence type="ECO:0000256" key="1">
    <source>
        <dbReference type="ARBA" id="ARBA00022450"/>
    </source>
</evidence>
<dbReference type="PROSITE" id="PS00455">
    <property type="entry name" value="AMP_BINDING"/>
    <property type="match status" value="1"/>
</dbReference>
<dbReference type="GeneID" id="36551525"/>
<evidence type="ECO:0000313" key="5">
    <source>
        <dbReference type="Proteomes" id="UP000234275"/>
    </source>
</evidence>
<dbReference type="InterPro" id="IPR020845">
    <property type="entry name" value="AMP-binding_CS"/>
</dbReference>
<protein>
    <submittedName>
        <fullName evidence="4">Acetyl-CoA synthetase-like protein</fullName>
    </submittedName>
</protein>
<dbReference type="AlphaFoldDB" id="A0A2I2GKP2"/>
<dbReference type="EMBL" id="MSFO01000002">
    <property type="protein sequence ID" value="PLB53450.1"/>
    <property type="molecule type" value="Genomic_DNA"/>
</dbReference>
<proteinExistence type="predicted"/>
<dbReference type="OrthoDB" id="429813at2759"/>
<dbReference type="Pfam" id="PF23562">
    <property type="entry name" value="AMP-binding_C_3"/>
    <property type="match status" value="1"/>
</dbReference>
<evidence type="ECO:0000313" key="4">
    <source>
        <dbReference type="EMBL" id="PLB53450.1"/>
    </source>
</evidence>
<dbReference type="STRING" id="1392250.A0A2I2GKP2"/>
<dbReference type="Gene3D" id="3.40.50.12780">
    <property type="entry name" value="N-terminal domain of ligase-like"/>
    <property type="match status" value="1"/>
</dbReference>
<keyword evidence="2" id="KW-0597">Phosphoprotein</keyword>
<dbReference type="InterPro" id="IPR042099">
    <property type="entry name" value="ANL_N_sf"/>
</dbReference>
<dbReference type="InterPro" id="IPR000873">
    <property type="entry name" value="AMP-dep_synth/lig_dom"/>
</dbReference>
<organism evidence="4 5">
    <name type="scientific">Aspergillus steynii IBT 23096</name>
    <dbReference type="NCBI Taxonomy" id="1392250"/>
    <lineage>
        <taxon>Eukaryota</taxon>
        <taxon>Fungi</taxon>
        <taxon>Dikarya</taxon>
        <taxon>Ascomycota</taxon>
        <taxon>Pezizomycotina</taxon>
        <taxon>Eurotiomycetes</taxon>
        <taxon>Eurotiomycetidae</taxon>
        <taxon>Eurotiales</taxon>
        <taxon>Aspergillaceae</taxon>
        <taxon>Aspergillus</taxon>
        <taxon>Aspergillus subgen. Circumdati</taxon>
    </lineage>
</organism>
<accession>A0A2I2GKP2</accession>
<comment type="caution">
    <text evidence="4">The sequence shown here is derived from an EMBL/GenBank/DDBJ whole genome shotgun (WGS) entry which is preliminary data.</text>
</comment>
<sequence length="536" mass="59979">MGSLGFEPRLLPHALDQEAIHNPDRLFCIHSVSLKSLDNGWRRVTIGELAHAVNSFAWWIEKNVASRASPQRLVYIGPADIRYSICVLACMKLGHCLLLLSPNTSDSVINCLLKSGRCSRLLFAPEYAEKVQRIRSSNKSLQAWQVMGLWEMFDVSSEPFPYCPEYTLAKEREPTVILYSSGTTGLPKEIPFPHGYFTALDYFQHIPLPPGRKSTAPWLNHDENPHLLKTSLSHGSGIVTWGAAIFHRTLFVIGPDIPMTGELLEQIVTETGAKSGLFLPDTLTNLSSSPEGMKAMARLDCVSFVGMPLPTSVGDKISRITRLQSSIGLTETAYFCTIRPEDPKHWEYFEWNPHHPVQMRDTAGGYSEMIITRPEGPYTHCVFLVLPDREEFATGDLFVQDTESPGLWKHAGRRNDVSKLQNRVLLHPTPIENMLEGLELVSKAVATTDHSLRPVLIVDPNRRVEGNELSSEEVVERLWPSVKEINAGLPPEAQIAQTHILVAPVDKPLRTTAKGTVQRRLVVEDFAKEIEACSRR</sequence>
<evidence type="ECO:0000259" key="3">
    <source>
        <dbReference type="Pfam" id="PF00501"/>
    </source>
</evidence>
<keyword evidence="5" id="KW-1185">Reference proteome</keyword>
<dbReference type="InterPro" id="IPR051414">
    <property type="entry name" value="Adenylate-forming_Reductase"/>
</dbReference>
<dbReference type="VEuPathDB" id="FungiDB:P170DRAFT_350932"/>
<keyword evidence="1" id="KW-0596">Phosphopantetheine</keyword>
<evidence type="ECO:0000256" key="2">
    <source>
        <dbReference type="ARBA" id="ARBA00022553"/>
    </source>
</evidence>
<feature type="domain" description="AMP-dependent synthetase/ligase" evidence="3">
    <location>
        <begin position="20"/>
        <end position="346"/>
    </location>
</feature>
<name>A0A2I2GKP2_9EURO</name>
<dbReference type="Pfam" id="PF00501">
    <property type="entry name" value="AMP-binding"/>
    <property type="match status" value="1"/>
</dbReference>